<proteinExistence type="predicted"/>
<sequence>MRNTMLLLLSTVLICCKQGPKDQISRVQNYNAETVTIDSKGKLLDLGYYLLISDVNLNGEILYLYNSYEHSIDEIDLRKLAFNKSYILEKEGPNGTGEFVNKLNLVDQNIFFLQSFGNSILMDKKGNLIQRVNWNFAIDSSGLPFENTPLIEIAVGTENIKVFGLSFDYSSRQVFLNVLDVGNNRVSQFDIDQENSYSNFVLAIDDPAAYTYLDPIVYIGEENELVIVSHQFSNELFLFDNKGNFIRKVNYQPKLTQKKAERHLLKPLSTLSELGKTYQSLLEQVIFGPPVWDNVNKRYLRLSAQRSFSDKKSKDNSLLPDIKEVKVFLSLFDQNFNLTTELLIEELTTEYVKYFIQGGKLWVFQNIDDELGFIVIDI</sequence>
<accession>A0A2P8E4R0</accession>
<keyword evidence="2" id="KW-1185">Reference proteome</keyword>
<organism evidence="1 2">
    <name type="scientific">Cecembia rubra</name>
    <dbReference type="NCBI Taxonomy" id="1485585"/>
    <lineage>
        <taxon>Bacteria</taxon>
        <taxon>Pseudomonadati</taxon>
        <taxon>Bacteroidota</taxon>
        <taxon>Cytophagia</taxon>
        <taxon>Cytophagales</taxon>
        <taxon>Cyclobacteriaceae</taxon>
        <taxon>Cecembia</taxon>
    </lineage>
</organism>
<dbReference type="InterPro" id="IPR025316">
    <property type="entry name" value="DUF4221"/>
</dbReference>
<dbReference type="OrthoDB" id="833511at2"/>
<gene>
    <name evidence="1" type="ORF">CLV48_105212</name>
</gene>
<protein>
    <submittedName>
        <fullName evidence="1">Uncharacterized protein DUF4221</fullName>
    </submittedName>
</protein>
<evidence type="ECO:0000313" key="2">
    <source>
        <dbReference type="Proteomes" id="UP000240708"/>
    </source>
</evidence>
<dbReference type="AlphaFoldDB" id="A0A2P8E4R0"/>
<dbReference type="RefSeq" id="WP_106567368.1">
    <property type="nucleotide sequence ID" value="NZ_PYGF01000005.1"/>
</dbReference>
<dbReference type="Pfam" id="PF13970">
    <property type="entry name" value="DUF4221"/>
    <property type="match status" value="1"/>
</dbReference>
<reference evidence="1 2" key="1">
    <citation type="submission" date="2018-03" db="EMBL/GenBank/DDBJ databases">
        <title>Genomic Encyclopedia of Archaeal and Bacterial Type Strains, Phase II (KMG-II): from individual species to whole genera.</title>
        <authorList>
            <person name="Goeker M."/>
        </authorList>
    </citation>
    <scope>NUCLEOTIDE SEQUENCE [LARGE SCALE GENOMIC DNA]</scope>
    <source>
        <strain evidence="1 2">DSM 28057</strain>
    </source>
</reference>
<dbReference type="Proteomes" id="UP000240708">
    <property type="component" value="Unassembled WGS sequence"/>
</dbReference>
<name>A0A2P8E4R0_9BACT</name>
<evidence type="ECO:0000313" key="1">
    <source>
        <dbReference type="EMBL" id="PSL04468.1"/>
    </source>
</evidence>
<dbReference type="EMBL" id="PYGF01000005">
    <property type="protein sequence ID" value="PSL04468.1"/>
    <property type="molecule type" value="Genomic_DNA"/>
</dbReference>
<comment type="caution">
    <text evidence="1">The sequence shown here is derived from an EMBL/GenBank/DDBJ whole genome shotgun (WGS) entry which is preliminary data.</text>
</comment>